<evidence type="ECO:0000256" key="5">
    <source>
        <dbReference type="SAM" id="Coils"/>
    </source>
</evidence>
<keyword evidence="11" id="KW-1185">Reference proteome</keyword>
<dbReference type="PROSITE" id="PS50111">
    <property type="entry name" value="CHEMOTAXIS_TRANSDUC_2"/>
    <property type="match status" value="1"/>
</dbReference>
<feature type="region of interest" description="Disordered" evidence="6">
    <location>
        <begin position="400"/>
        <end position="428"/>
    </location>
</feature>
<dbReference type="EMBL" id="BLTE01000002">
    <property type="protein sequence ID" value="GFK93030.1"/>
    <property type="molecule type" value="Genomic_DNA"/>
</dbReference>
<dbReference type="Pfam" id="PF00015">
    <property type="entry name" value="MCPsignal"/>
    <property type="match status" value="1"/>
</dbReference>
<dbReference type="AlphaFoldDB" id="A0A6V8LPV7"/>
<dbReference type="InterPro" id="IPR004089">
    <property type="entry name" value="MCPsignal_dom"/>
</dbReference>
<evidence type="ECO:0000256" key="3">
    <source>
        <dbReference type="ARBA" id="ARBA00029447"/>
    </source>
</evidence>
<dbReference type="SMART" id="SM00304">
    <property type="entry name" value="HAMP"/>
    <property type="match status" value="1"/>
</dbReference>
<dbReference type="GO" id="GO:0005886">
    <property type="term" value="C:plasma membrane"/>
    <property type="evidence" value="ECO:0007669"/>
    <property type="project" value="TreeGrafter"/>
</dbReference>
<accession>A0A6V8LPV7</accession>
<evidence type="ECO:0000256" key="4">
    <source>
        <dbReference type="PROSITE-ProRule" id="PRU00284"/>
    </source>
</evidence>
<dbReference type="SMART" id="SM00283">
    <property type="entry name" value="MA"/>
    <property type="match status" value="1"/>
</dbReference>
<dbReference type="InterPro" id="IPR003660">
    <property type="entry name" value="HAMP_dom"/>
</dbReference>
<feature type="domain" description="Methyl-accepting transducer" evidence="8">
    <location>
        <begin position="394"/>
        <end position="609"/>
    </location>
</feature>
<feature type="coiled-coil region" evidence="5">
    <location>
        <begin position="580"/>
        <end position="607"/>
    </location>
</feature>
<dbReference type="PROSITE" id="PS50885">
    <property type="entry name" value="HAMP"/>
    <property type="match status" value="1"/>
</dbReference>
<dbReference type="PANTHER" id="PTHR43531">
    <property type="entry name" value="PROTEIN ICFG"/>
    <property type="match status" value="1"/>
</dbReference>
<evidence type="ECO:0000256" key="2">
    <source>
        <dbReference type="ARBA" id="ARBA00022500"/>
    </source>
</evidence>
<evidence type="ECO:0000256" key="1">
    <source>
        <dbReference type="ARBA" id="ARBA00004370"/>
    </source>
</evidence>
<reference evidence="10 11" key="1">
    <citation type="submission" date="2020-04" db="EMBL/GenBank/DDBJ databases">
        <authorList>
            <consortium name="Desulfovibrio sp. FSS-1 genome sequencing consortium"/>
            <person name="Shimoshige H."/>
            <person name="Kobayashi H."/>
            <person name="Maekawa T."/>
        </authorList>
    </citation>
    <scope>NUCLEOTIDE SEQUENCE [LARGE SCALE GENOMIC DNA]</scope>
    <source>
        <strain evidence="10 11">SIID29052-01</strain>
    </source>
</reference>
<feature type="compositionally biased region" description="Basic and acidic residues" evidence="6">
    <location>
        <begin position="669"/>
        <end position="679"/>
    </location>
</feature>
<organism evidence="10 11">
    <name type="scientific">Fundidesulfovibrio magnetotacticus</name>
    <dbReference type="NCBI Taxonomy" id="2730080"/>
    <lineage>
        <taxon>Bacteria</taxon>
        <taxon>Pseudomonadati</taxon>
        <taxon>Thermodesulfobacteriota</taxon>
        <taxon>Desulfovibrionia</taxon>
        <taxon>Desulfovibrionales</taxon>
        <taxon>Desulfovibrionaceae</taxon>
        <taxon>Fundidesulfovibrio</taxon>
    </lineage>
</organism>
<reference evidence="10 11" key="2">
    <citation type="submission" date="2020-05" db="EMBL/GenBank/DDBJ databases">
        <title>Draft genome sequence of Desulfovibrio sp. strainFSS-1.</title>
        <authorList>
            <person name="Shimoshige H."/>
            <person name="Kobayashi H."/>
            <person name="Maekawa T."/>
        </authorList>
    </citation>
    <scope>NUCLEOTIDE SEQUENCE [LARGE SCALE GENOMIC DNA]</scope>
    <source>
        <strain evidence="10 11">SIID29052-01</strain>
    </source>
</reference>
<dbReference type="InterPro" id="IPR024478">
    <property type="entry name" value="HlyB_4HB_MCP"/>
</dbReference>
<evidence type="ECO:0000256" key="7">
    <source>
        <dbReference type="SAM" id="Phobius"/>
    </source>
</evidence>
<evidence type="ECO:0000313" key="11">
    <source>
        <dbReference type="Proteomes" id="UP000494245"/>
    </source>
</evidence>
<dbReference type="Proteomes" id="UP000494245">
    <property type="component" value="Unassembled WGS sequence"/>
</dbReference>
<dbReference type="InterPro" id="IPR051310">
    <property type="entry name" value="MCP_chemotaxis"/>
</dbReference>
<evidence type="ECO:0000259" key="9">
    <source>
        <dbReference type="PROSITE" id="PS50885"/>
    </source>
</evidence>
<dbReference type="RefSeq" id="WP_173081638.1">
    <property type="nucleotide sequence ID" value="NZ_BLTE01000002.1"/>
</dbReference>
<sequence>MRNLKLGMKIGLGFGVLILIAALLGGMAMVNMMSVGKQADRLAQEIAPEVAVANNVERNALQTMLAMRSYALSGIDSYWDEAVKAIADTEKSLVQAKDLAQKYPGLARLKENAEGATAALADYKKLGQQSRDTDKGMDATLATMTQAAATFLKNASDYRESQQKVLAELLSQPNADSAKVKDRADKIDMAGDIIEVIFDLRMTTLRGMFFRDVKSIQNSMKLFDAIASKEQAIRAITRQEVNLRQLAEMRRAADAYKEGIQNYLKLWQVMDDLGKKRNEAAGIVTKAAETTSLYGVKAIEESTREASQSLASATTVMAVGLVAALILGVITALLITRGITGPVIKGVAFAQKMSEGDMTLDLDVNQKDEIGQLADALREMTRRLNDVMAEVVEGANNVASGSQELSATSESLSQGASEQAASVEEVSSSMEQMASNIQQNADNAVQTEAMALKAAKDAEEGGQAVSQTVGAMKSIAEKISIIEEIARQTNLLALNAAIEAARAGEHGKGFAVVAAEVRKLAERSGHAASEISALSSESVAVAEKAGSMLSAIVPDIKKTAELVQEIAAASREQNAGADQINKAVQQLDQVIQQNASASEEMASTSEELSSQAEQLLSTVSFFKLRGGSSLRRQAPRALPSGHAVPAPRKAASKPAVRKPGKGVTLDLGAGDHDDDFEKF</sequence>
<feature type="region of interest" description="Disordered" evidence="6">
    <location>
        <begin position="631"/>
        <end position="679"/>
    </location>
</feature>
<keyword evidence="7" id="KW-0812">Transmembrane</keyword>
<keyword evidence="7" id="KW-1133">Transmembrane helix</keyword>
<comment type="caution">
    <text evidence="10">The sequence shown here is derived from an EMBL/GenBank/DDBJ whole genome shotgun (WGS) entry which is preliminary data.</text>
</comment>
<dbReference type="GO" id="GO:0004888">
    <property type="term" value="F:transmembrane signaling receptor activity"/>
    <property type="evidence" value="ECO:0007669"/>
    <property type="project" value="InterPro"/>
</dbReference>
<feature type="compositionally biased region" description="Low complexity" evidence="6">
    <location>
        <begin position="416"/>
        <end position="428"/>
    </location>
</feature>
<keyword evidence="5" id="KW-0175">Coiled coil</keyword>
<feature type="transmembrane region" description="Helical" evidence="7">
    <location>
        <begin position="310"/>
        <end position="335"/>
    </location>
</feature>
<feature type="compositionally biased region" description="Polar residues" evidence="6">
    <location>
        <begin position="400"/>
        <end position="415"/>
    </location>
</feature>
<dbReference type="InterPro" id="IPR004090">
    <property type="entry name" value="Chemotax_Me-accpt_rcpt"/>
</dbReference>
<dbReference type="GO" id="GO:0006935">
    <property type="term" value="P:chemotaxis"/>
    <property type="evidence" value="ECO:0007669"/>
    <property type="project" value="UniProtKB-KW"/>
</dbReference>
<keyword evidence="2" id="KW-0145">Chemotaxis</keyword>
<dbReference type="Gene3D" id="1.10.287.950">
    <property type="entry name" value="Methyl-accepting chemotaxis protein"/>
    <property type="match status" value="1"/>
</dbReference>
<dbReference type="SUPFAM" id="SSF58104">
    <property type="entry name" value="Methyl-accepting chemotaxis protein (MCP) signaling domain"/>
    <property type="match status" value="1"/>
</dbReference>
<feature type="domain" description="HAMP" evidence="9">
    <location>
        <begin position="337"/>
        <end position="389"/>
    </location>
</feature>
<keyword evidence="7" id="KW-0472">Membrane</keyword>
<protein>
    <submittedName>
        <fullName evidence="10">Methyl-accepting chemotaxis protein III</fullName>
    </submittedName>
</protein>
<evidence type="ECO:0000256" key="6">
    <source>
        <dbReference type="SAM" id="MobiDB-lite"/>
    </source>
</evidence>
<keyword evidence="4" id="KW-0807">Transducer</keyword>
<proteinExistence type="inferred from homology"/>
<dbReference type="GO" id="GO:0007165">
    <property type="term" value="P:signal transduction"/>
    <property type="evidence" value="ECO:0007669"/>
    <property type="project" value="UniProtKB-KW"/>
</dbReference>
<dbReference type="FunFam" id="1.10.287.950:FF:000001">
    <property type="entry name" value="Methyl-accepting chemotaxis sensory transducer"/>
    <property type="match status" value="1"/>
</dbReference>
<dbReference type="PANTHER" id="PTHR43531:SF11">
    <property type="entry name" value="METHYL-ACCEPTING CHEMOTAXIS PROTEIN 3"/>
    <property type="match status" value="1"/>
</dbReference>
<gene>
    <name evidence="10" type="primary">trg_1</name>
    <name evidence="10" type="ORF">NNJEOMEG_00859</name>
</gene>
<dbReference type="Pfam" id="PF00672">
    <property type="entry name" value="HAMP"/>
    <property type="match status" value="1"/>
</dbReference>
<evidence type="ECO:0000259" key="8">
    <source>
        <dbReference type="PROSITE" id="PS50111"/>
    </source>
</evidence>
<comment type="similarity">
    <text evidence="3">Belongs to the methyl-accepting chemotaxis (MCP) protein family.</text>
</comment>
<dbReference type="PRINTS" id="PR00260">
    <property type="entry name" value="CHEMTRNSDUCR"/>
</dbReference>
<dbReference type="CDD" id="cd11386">
    <property type="entry name" value="MCP_signal"/>
    <property type="match status" value="1"/>
</dbReference>
<name>A0A6V8LPV7_9BACT</name>
<dbReference type="Pfam" id="PF12729">
    <property type="entry name" value="4HB_MCP_1"/>
    <property type="match status" value="1"/>
</dbReference>
<comment type="subcellular location">
    <subcellularLocation>
        <location evidence="1">Membrane</location>
    </subcellularLocation>
</comment>
<evidence type="ECO:0000313" key="10">
    <source>
        <dbReference type="EMBL" id="GFK93030.1"/>
    </source>
</evidence>
<dbReference type="CDD" id="cd06225">
    <property type="entry name" value="HAMP"/>
    <property type="match status" value="1"/>
</dbReference>